<sequence length="195" mass="20540">MKKQVIKGMLAASAAALMLGVSAAHANVIDELVGSAKLGNSGDGTELAFIRSITGDNTLTLDFKINDNDSSFNVMSNGLDSWFIDVAPDTPGYFMLKLGVPGNSTLHSHYVFKNIGELDKLVWSNDQVNYLTGGNCGLNGSPNSCNIGRLSHYVGTQGIGGEDPEVPGEIPEPASMLLFGAGLLGLGLSRRRKLV</sequence>
<dbReference type="InterPro" id="IPR013424">
    <property type="entry name" value="Ice-binding_C"/>
</dbReference>
<dbReference type="Proteomes" id="UP000001416">
    <property type="component" value="Chromosome"/>
</dbReference>
<reference evidence="3 4" key="1">
    <citation type="journal article" date="2003" name="J. Bacteriol.">
        <title>Complete genome sequence of the ammonia-oxidizing bacterium and obligate chemolithoautotroph Nitrosomonas europaea.</title>
        <authorList>
            <person name="Chain P."/>
            <person name="Lamerdin J."/>
            <person name="Larimer F."/>
            <person name="Regala W."/>
            <person name="Land M."/>
            <person name="Hauser L."/>
            <person name="Hooper A."/>
            <person name="Klotz M."/>
            <person name="Norton J."/>
            <person name="Sayavedra-Soto L."/>
            <person name="Arciero D."/>
            <person name="Hommes N."/>
            <person name="Whittaker M."/>
            <person name="Arp D."/>
        </authorList>
    </citation>
    <scope>NUCLEOTIDE SEQUENCE [LARGE SCALE GENOMIC DNA]</scope>
    <source>
        <strain evidence="4">ATCC 19718 / CIP 103999 / KCTC 2705 / NBRC 14298</strain>
    </source>
</reference>
<evidence type="ECO:0000259" key="2">
    <source>
        <dbReference type="Pfam" id="PF07589"/>
    </source>
</evidence>
<accession>Q82UB9</accession>
<feature type="signal peptide" evidence="1">
    <location>
        <begin position="1"/>
        <end position="26"/>
    </location>
</feature>
<dbReference type="EMBL" id="AL954747">
    <property type="protein sequence ID" value="CAD85486.1"/>
    <property type="molecule type" value="Genomic_DNA"/>
</dbReference>
<feature type="chain" id="PRO_5004300213" description="Ice-binding protein C-terminal domain-containing protein" evidence="1">
    <location>
        <begin position="27"/>
        <end position="195"/>
    </location>
</feature>
<dbReference type="STRING" id="228410.NE1575"/>
<dbReference type="NCBIfam" id="TIGR02595">
    <property type="entry name" value="PEP_CTERM"/>
    <property type="match status" value="1"/>
</dbReference>
<organism evidence="3 4">
    <name type="scientific">Nitrosomonas europaea (strain ATCC 19718 / CIP 103999 / KCTC 2705 / NBRC 14298)</name>
    <dbReference type="NCBI Taxonomy" id="228410"/>
    <lineage>
        <taxon>Bacteria</taxon>
        <taxon>Pseudomonadati</taxon>
        <taxon>Pseudomonadota</taxon>
        <taxon>Betaproteobacteria</taxon>
        <taxon>Nitrosomonadales</taxon>
        <taxon>Nitrosomonadaceae</taxon>
        <taxon>Nitrosomonas</taxon>
    </lineage>
</organism>
<name>Q82UB9_NITEU</name>
<dbReference type="AlphaFoldDB" id="Q82UB9"/>
<keyword evidence="1" id="KW-0732">Signal</keyword>
<evidence type="ECO:0000256" key="1">
    <source>
        <dbReference type="SAM" id="SignalP"/>
    </source>
</evidence>
<dbReference type="Pfam" id="PF07589">
    <property type="entry name" value="PEP-CTERM"/>
    <property type="match status" value="1"/>
</dbReference>
<dbReference type="HOGENOM" id="CLU_1395059_0_0_4"/>
<proteinExistence type="predicted"/>
<evidence type="ECO:0000313" key="3">
    <source>
        <dbReference type="EMBL" id="CAD85486.1"/>
    </source>
</evidence>
<keyword evidence="4" id="KW-1185">Reference proteome</keyword>
<dbReference type="eggNOG" id="ENOG5033GHY">
    <property type="taxonomic scope" value="Bacteria"/>
</dbReference>
<evidence type="ECO:0000313" key="4">
    <source>
        <dbReference type="Proteomes" id="UP000001416"/>
    </source>
</evidence>
<gene>
    <name evidence="3" type="ordered locus">NE1575</name>
</gene>
<dbReference type="KEGG" id="neu:NE1575"/>
<feature type="domain" description="Ice-binding protein C-terminal" evidence="2">
    <location>
        <begin position="170"/>
        <end position="191"/>
    </location>
</feature>
<protein>
    <recommendedName>
        <fullName evidence="2">Ice-binding protein C-terminal domain-containing protein</fullName>
    </recommendedName>
</protein>